<proteinExistence type="predicted"/>
<organism evidence="2 3">
    <name type="scientific">Phytophthora boehmeriae</name>
    <dbReference type="NCBI Taxonomy" id="109152"/>
    <lineage>
        <taxon>Eukaryota</taxon>
        <taxon>Sar</taxon>
        <taxon>Stramenopiles</taxon>
        <taxon>Oomycota</taxon>
        <taxon>Peronosporomycetes</taxon>
        <taxon>Peronosporales</taxon>
        <taxon>Peronosporaceae</taxon>
        <taxon>Phytophthora</taxon>
    </lineage>
</organism>
<feature type="transmembrane region" description="Helical" evidence="1">
    <location>
        <begin position="322"/>
        <end position="341"/>
    </location>
</feature>
<dbReference type="AlphaFoldDB" id="A0A8T1WQI5"/>
<keyword evidence="1" id="KW-0472">Membrane</keyword>
<protein>
    <submittedName>
        <fullName evidence="2">Uncharacterized protein</fullName>
    </submittedName>
</protein>
<evidence type="ECO:0000256" key="1">
    <source>
        <dbReference type="SAM" id="Phobius"/>
    </source>
</evidence>
<dbReference type="InterPro" id="IPR001611">
    <property type="entry name" value="Leu-rich_rpt"/>
</dbReference>
<dbReference type="OrthoDB" id="118666at2759"/>
<evidence type="ECO:0000313" key="2">
    <source>
        <dbReference type="EMBL" id="KAG7395716.1"/>
    </source>
</evidence>
<gene>
    <name evidence="2" type="ORF">PHYBOEH_003321</name>
</gene>
<keyword evidence="1" id="KW-1133">Transmembrane helix</keyword>
<reference evidence="2" key="1">
    <citation type="submission" date="2021-02" db="EMBL/GenBank/DDBJ databases">
        <authorList>
            <person name="Palmer J.M."/>
        </authorList>
    </citation>
    <scope>NUCLEOTIDE SEQUENCE</scope>
    <source>
        <strain evidence="2">SCRP23</strain>
    </source>
</reference>
<keyword evidence="1" id="KW-0812">Transmembrane</keyword>
<feature type="transmembrane region" description="Helical" evidence="1">
    <location>
        <begin position="145"/>
        <end position="164"/>
    </location>
</feature>
<name>A0A8T1WQI5_9STRA</name>
<accession>A0A8T1WQI5</accession>
<dbReference type="PROSITE" id="PS51450">
    <property type="entry name" value="LRR"/>
    <property type="match status" value="1"/>
</dbReference>
<dbReference type="Proteomes" id="UP000693981">
    <property type="component" value="Unassembled WGS sequence"/>
</dbReference>
<dbReference type="EMBL" id="JAGDFL010000192">
    <property type="protein sequence ID" value="KAG7395716.1"/>
    <property type="molecule type" value="Genomic_DNA"/>
</dbReference>
<comment type="caution">
    <text evidence="2">The sequence shown here is derived from an EMBL/GenBank/DDBJ whole genome shotgun (WGS) entry which is preliminary data.</text>
</comment>
<keyword evidence="3" id="KW-1185">Reference proteome</keyword>
<feature type="transmembrane region" description="Helical" evidence="1">
    <location>
        <begin position="180"/>
        <end position="199"/>
    </location>
</feature>
<sequence length="640" mass="71766">MTYSFLTKGTMPFYVAIWSLTGTDRYRFYGFVFGLVGGMHAVQLLRLLCLSITARRLVFQSDIGRPLVARRMSTTPTAPTSASSRLYEAFAHTWNQIFSRRGLFGVESEHFSTVSMFREVLEASSQTYQAYRASYLMPRAEMNSLIVALLVINCWSTAATQFFLRKSPALERVITLGNDSLISLGIMIIVPLIIFIPYVQQFDIKSKFFTNPEYLFDPVTIANMVLENRLIFAAGLFDFGTKLIPQLSIFLSLVTVSELIGRGDGKVIPGAGDQRLQTVAVRPKKTSTTDDGNAGAVQKPLLSKPSERFEGLHTLYKWKQPIVIGLFILWGVIILLLHGLAAQRAANYETLGCRAEARPWFSNGKEPCSSLVFNCATRNIVSLDDTSFDGLDHEVLSTLVIAHCPALRMPSDFQSLENLMMLHIYNSTIVSWDIDSSVSATAHTRMLSVLIGRTRMTEFPQGLLQPLPAAMLSIQFSETNLTVLPDDLYKRWHAMAAVSFENGMLTEIPYQMFFMPLYTLSFSGNRIETIPTLAMMPPGMIIPELRLDENPLRELPATLMAPNAFVMSLNVQATNVTTLPDWVKTQTKVVWAYDTPLCPMTDPTLAYQVMCFPRPAMQEAYFPMALFERLYPVDGSYQIS</sequence>
<feature type="transmembrane region" description="Helical" evidence="1">
    <location>
        <begin position="28"/>
        <end position="49"/>
    </location>
</feature>
<evidence type="ECO:0000313" key="3">
    <source>
        <dbReference type="Proteomes" id="UP000693981"/>
    </source>
</evidence>